<accession>A0A5C6BN64</accession>
<organism evidence="2 3">
    <name type="scientific">Symmachiella macrocystis</name>
    <dbReference type="NCBI Taxonomy" id="2527985"/>
    <lineage>
        <taxon>Bacteria</taxon>
        <taxon>Pseudomonadati</taxon>
        <taxon>Planctomycetota</taxon>
        <taxon>Planctomycetia</taxon>
        <taxon>Planctomycetales</taxon>
        <taxon>Planctomycetaceae</taxon>
        <taxon>Symmachiella</taxon>
    </lineage>
</organism>
<keyword evidence="3" id="KW-1185">Reference proteome</keyword>
<evidence type="ECO:0000256" key="1">
    <source>
        <dbReference type="SAM" id="MobiDB-lite"/>
    </source>
</evidence>
<gene>
    <name evidence="2" type="ORF">CA54_20030</name>
</gene>
<feature type="compositionally biased region" description="Polar residues" evidence="1">
    <location>
        <begin position="1"/>
        <end position="11"/>
    </location>
</feature>
<name>A0A5C6BN64_9PLAN</name>
<comment type="caution">
    <text evidence="2">The sequence shown here is derived from an EMBL/GenBank/DDBJ whole genome shotgun (WGS) entry which is preliminary data.</text>
</comment>
<sequence length="312" mass="34521">MSLAQFLSKQQRPPMPSKREKSKPSHAPVLDVTRYDKVAAWLIALVVGISLAASWEVALHFINRPAQASDAVAMEFIEVAGGSEDGAIDETLLLESPAEETADPSLAEVESEEVEVQELLDNVIDLADQAVEQTNRQLELDAVNAGKPGSASGTGRRALGVGDGQGGLPRDQRWFFRYDDQITLDEYARRLDHFGVVLGVIQGKELAYVSNFSKARPDVKRVKSGEGEKRLYLTWQGGGRRAADAQLFKKAGIDVTGLSIFQFVPGKLENELAQLERDYQNRPAEQIRRTYFVIKKAGTGYNFVVTRQILFR</sequence>
<feature type="region of interest" description="Disordered" evidence="1">
    <location>
        <begin position="144"/>
        <end position="165"/>
    </location>
</feature>
<protein>
    <submittedName>
        <fullName evidence="2">Uncharacterized protein</fullName>
    </submittedName>
</protein>
<reference evidence="2 3" key="1">
    <citation type="submission" date="2019-02" db="EMBL/GenBank/DDBJ databases">
        <title>Deep-cultivation of Planctomycetes and their phenomic and genomic characterization uncovers novel biology.</title>
        <authorList>
            <person name="Wiegand S."/>
            <person name="Jogler M."/>
            <person name="Boedeker C."/>
            <person name="Pinto D."/>
            <person name="Vollmers J."/>
            <person name="Rivas-Marin E."/>
            <person name="Kohn T."/>
            <person name="Peeters S.H."/>
            <person name="Heuer A."/>
            <person name="Rast P."/>
            <person name="Oberbeckmann S."/>
            <person name="Bunk B."/>
            <person name="Jeske O."/>
            <person name="Meyerdierks A."/>
            <person name="Storesund J.E."/>
            <person name="Kallscheuer N."/>
            <person name="Luecker S."/>
            <person name="Lage O.M."/>
            <person name="Pohl T."/>
            <person name="Merkel B.J."/>
            <person name="Hornburger P."/>
            <person name="Mueller R.-W."/>
            <person name="Bruemmer F."/>
            <person name="Labrenz M."/>
            <person name="Spormann A.M."/>
            <person name="Op Den Camp H."/>
            <person name="Overmann J."/>
            <person name="Amann R."/>
            <person name="Jetten M.S.M."/>
            <person name="Mascher T."/>
            <person name="Medema M.H."/>
            <person name="Devos D.P."/>
            <person name="Kaster A.-K."/>
            <person name="Ovreas L."/>
            <person name="Rohde M."/>
            <person name="Galperin M.Y."/>
            <person name="Jogler C."/>
        </authorList>
    </citation>
    <scope>NUCLEOTIDE SEQUENCE [LARGE SCALE GENOMIC DNA]</scope>
    <source>
        <strain evidence="2 3">CA54</strain>
    </source>
</reference>
<dbReference type="AlphaFoldDB" id="A0A5C6BN64"/>
<proteinExistence type="predicted"/>
<dbReference type="EMBL" id="SJPP01000001">
    <property type="protein sequence ID" value="TWU13177.1"/>
    <property type="molecule type" value="Genomic_DNA"/>
</dbReference>
<evidence type="ECO:0000313" key="3">
    <source>
        <dbReference type="Proteomes" id="UP000320735"/>
    </source>
</evidence>
<dbReference type="Proteomes" id="UP000320735">
    <property type="component" value="Unassembled WGS sequence"/>
</dbReference>
<feature type="region of interest" description="Disordered" evidence="1">
    <location>
        <begin position="1"/>
        <end position="26"/>
    </location>
</feature>
<evidence type="ECO:0000313" key="2">
    <source>
        <dbReference type="EMBL" id="TWU13177.1"/>
    </source>
</evidence>